<dbReference type="AlphaFoldDB" id="A0A9W6M8C4"/>
<evidence type="ECO:0000256" key="1">
    <source>
        <dbReference type="ARBA" id="ARBA00023277"/>
    </source>
</evidence>
<organism evidence="3 4">
    <name type="scientific">Microbacterium keratanolyticum</name>
    <dbReference type="NCBI Taxonomy" id="67574"/>
    <lineage>
        <taxon>Bacteria</taxon>
        <taxon>Bacillati</taxon>
        <taxon>Actinomycetota</taxon>
        <taxon>Actinomycetes</taxon>
        <taxon>Micrococcales</taxon>
        <taxon>Microbacteriaceae</taxon>
        <taxon>Microbacterium</taxon>
    </lineage>
</organism>
<comment type="caution">
    <text evidence="3">The sequence shown here is derived from an EMBL/GenBank/DDBJ whole genome shotgun (WGS) entry which is preliminary data.</text>
</comment>
<dbReference type="GO" id="GO:0005737">
    <property type="term" value="C:cytoplasm"/>
    <property type="evidence" value="ECO:0007669"/>
    <property type="project" value="TreeGrafter"/>
</dbReference>
<dbReference type="GO" id="GO:0004342">
    <property type="term" value="F:glucosamine-6-phosphate deaminase activity"/>
    <property type="evidence" value="ECO:0007669"/>
    <property type="project" value="InterPro"/>
</dbReference>
<name>A0A9W6M8C4_9MICO</name>
<reference evidence="3" key="2">
    <citation type="submission" date="2023-01" db="EMBL/GenBank/DDBJ databases">
        <authorList>
            <person name="Sun Q."/>
            <person name="Evtushenko L."/>
        </authorList>
    </citation>
    <scope>NUCLEOTIDE SEQUENCE</scope>
    <source>
        <strain evidence="3">VKM Ac-1958</strain>
    </source>
</reference>
<proteinExistence type="predicted"/>
<dbReference type="GO" id="GO:0042802">
    <property type="term" value="F:identical protein binding"/>
    <property type="evidence" value="ECO:0007669"/>
    <property type="project" value="TreeGrafter"/>
</dbReference>
<dbReference type="Proteomes" id="UP001142325">
    <property type="component" value="Unassembled WGS sequence"/>
</dbReference>
<keyword evidence="1" id="KW-0119">Carbohydrate metabolism</keyword>
<dbReference type="GO" id="GO:0019262">
    <property type="term" value="P:N-acetylneuraminate catabolic process"/>
    <property type="evidence" value="ECO:0007669"/>
    <property type="project" value="TreeGrafter"/>
</dbReference>
<feature type="domain" description="Glucosamine/galactosamine-6-phosphate isomerase" evidence="2">
    <location>
        <begin position="13"/>
        <end position="233"/>
    </location>
</feature>
<evidence type="ECO:0000313" key="4">
    <source>
        <dbReference type="Proteomes" id="UP001142325"/>
    </source>
</evidence>
<dbReference type="RefSeq" id="WP_204938758.1">
    <property type="nucleotide sequence ID" value="NZ_BAAAUM010000001.1"/>
</dbReference>
<dbReference type="PANTHER" id="PTHR11280:SF6">
    <property type="entry name" value="GLUCOSAMINE-6-PHOSPHATE ISOMERASE NAGB"/>
    <property type="match status" value="1"/>
</dbReference>
<dbReference type="SUPFAM" id="SSF100950">
    <property type="entry name" value="NagB/RpiA/CoA transferase-like"/>
    <property type="match status" value="1"/>
</dbReference>
<reference evidence="3" key="1">
    <citation type="journal article" date="2014" name="Int. J. Syst. Evol. Microbiol.">
        <title>Complete genome sequence of Corynebacterium casei LMG S-19264T (=DSM 44701T), isolated from a smear-ripened cheese.</title>
        <authorList>
            <consortium name="US DOE Joint Genome Institute (JGI-PGF)"/>
            <person name="Walter F."/>
            <person name="Albersmeier A."/>
            <person name="Kalinowski J."/>
            <person name="Ruckert C."/>
        </authorList>
    </citation>
    <scope>NUCLEOTIDE SEQUENCE</scope>
    <source>
        <strain evidence="3">VKM Ac-1958</strain>
    </source>
</reference>
<dbReference type="Gene3D" id="3.40.50.1360">
    <property type="match status" value="1"/>
</dbReference>
<dbReference type="GO" id="GO:0006046">
    <property type="term" value="P:N-acetylglucosamine catabolic process"/>
    <property type="evidence" value="ECO:0007669"/>
    <property type="project" value="TreeGrafter"/>
</dbReference>
<dbReference type="PANTHER" id="PTHR11280">
    <property type="entry name" value="GLUCOSAMINE-6-PHOSPHATE ISOMERASE"/>
    <property type="match status" value="1"/>
</dbReference>
<dbReference type="InterPro" id="IPR037171">
    <property type="entry name" value="NagB/RpiA_transferase-like"/>
</dbReference>
<evidence type="ECO:0000313" key="3">
    <source>
        <dbReference type="EMBL" id="GLK01101.1"/>
    </source>
</evidence>
<dbReference type="InterPro" id="IPR006148">
    <property type="entry name" value="Glc/Gal-6P_isomerase"/>
</dbReference>
<gene>
    <name evidence="3" type="primary">nagB_1</name>
    <name evidence="3" type="ORF">GCM10017596_08160</name>
</gene>
<protein>
    <submittedName>
        <fullName evidence="3">Glucosamine-6-phosphate deaminase</fullName>
    </submittedName>
</protein>
<dbReference type="EMBL" id="BSET01000001">
    <property type="protein sequence ID" value="GLK01101.1"/>
    <property type="molecule type" value="Genomic_DNA"/>
</dbReference>
<accession>A0A9W6M8C4</accession>
<dbReference type="Pfam" id="PF01182">
    <property type="entry name" value="Glucosamine_iso"/>
    <property type="match status" value="1"/>
</dbReference>
<sequence>MSTPTFALHVHPDRTEMGVSAARSAAATLRAAIAERGAARMIAAAAPSQLDVYRALAQEPGIDWSKVTVLHMDEYVGLDAAAPQRFGNWLRTHLLDALSSPPVFHAMRTELGAQQSAAEYVTLLEEAPIDLVCLGIGVNGHIAFNDPPEARFDEASPVRIVALDEASRVQQVDDECFDTLGDVPTHALTLTIPALLAGSHLVCAVPDARKADAVRALVEEPVTEAWPCTVLRRHTRCEVHVDSDAASLVPLTGPARQRVVVHGS</sequence>
<dbReference type="InterPro" id="IPR004547">
    <property type="entry name" value="Glucosamine6P_isomerase"/>
</dbReference>
<dbReference type="GO" id="GO:0006043">
    <property type="term" value="P:glucosamine catabolic process"/>
    <property type="evidence" value="ECO:0007669"/>
    <property type="project" value="TreeGrafter"/>
</dbReference>
<keyword evidence="4" id="KW-1185">Reference proteome</keyword>
<evidence type="ECO:0000259" key="2">
    <source>
        <dbReference type="Pfam" id="PF01182"/>
    </source>
</evidence>
<dbReference type="GO" id="GO:0005975">
    <property type="term" value="P:carbohydrate metabolic process"/>
    <property type="evidence" value="ECO:0007669"/>
    <property type="project" value="InterPro"/>
</dbReference>